<proteinExistence type="predicted"/>
<gene>
    <name evidence="1" type="ORF">HER39_20370</name>
</gene>
<comment type="caution">
    <text evidence="1">The sequence shown here is derived from an EMBL/GenBank/DDBJ whole genome shotgun (WGS) entry which is preliminary data.</text>
</comment>
<name>A0ABX1JU90_9MICC</name>
<dbReference type="InterPro" id="IPR021848">
    <property type="entry name" value="HODM_asu-like"/>
</dbReference>
<organism evidence="1 2">
    <name type="scientific">Arthrobacter deserti</name>
    <dbReference type="NCBI Taxonomy" id="1742687"/>
    <lineage>
        <taxon>Bacteria</taxon>
        <taxon>Bacillati</taxon>
        <taxon>Actinomycetota</taxon>
        <taxon>Actinomycetes</taxon>
        <taxon>Micrococcales</taxon>
        <taxon>Micrococcaceae</taxon>
        <taxon>Arthrobacter</taxon>
    </lineage>
</organism>
<dbReference type="Pfam" id="PF11927">
    <property type="entry name" value="HODM_asu-like"/>
    <property type="match status" value="1"/>
</dbReference>
<feature type="non-terminal residue" evidence="1">
    <location>
        <position position="1"/>
    </location>
</feature>
<dbReference type="EMBL" id="JAAZSR010000826">
    <property type="protein sequence ID" value="NKX52885.1"/>
    <property type="molecule type" value="Genomic_DNA"/>
</dbReference>
<reference evidence="1 2" key="1">
    <citation type="submission" date="2020-04" db="EMBL/GenBank/DDBJ databases">
        <authorList>
            <person name="Liu S."/>
        </authorList>
    </citation>
    <scope>NUCLEOTIDE SEQUENCE [LARGE SCALE GENOMIC DNA]</scope>
    <source>
        <strain evidence="1 2">CGMCC 1.15091</strain>
    </source>
</reference>
<evidence type="ECO:0000313" key="2">
    <source>
        <dbReference type="Proteomes" id="UP000523795"/>
    </source>
</evidence>
<accession>A0ABX1JU90</accession>
<dbReference type="Proteomes" id="UP000523795">
    <property type="component" value="Unassembled WGS sequence"/>
</dbReference>
<protein>
    <submittedName>
        <fullName evidence="1">DUF3445 domain-containing protein</fullName>
    </submittedName>
</protein>
<sequence>EHFIRLPLTDAIVFDIRTYMAPLTEIAAVPEWRDQLVQIVTSVPENIARYKGFAAYREEAMAWLAAQ</sequence>
<keyword evidence="2" id="KW-1185">Reference proteome</keyword>
<evidence type="ECO:0000313" key="1">
    <source>
        <dbReference type="EMBL" id="NKX52885.1"/>
    </source>
</evidence>